<organism evidence="1 2">
    <name type="scientific">Infirmifilum uzonense</name>
    <dbReference type="NCBI Taxonomy" id="1550241"/>
    <lineage>
        <taxon>Archaea</taxon>
        <taxon>Thermoproteota</taxon>
        <taxon>Thermoprotei</taxon>
        <taxon>Thermofilales</taxon>
        <taxon>Thermofilaceae</taxon>
        <taxon>Infirmifilum</taxon>
    </lineage>
</organism>
<dbReference type="HOGENOM" id="CLU_1048157_0_0_2"/>
<dbReference type="AlphaFoldDB" id="A0A0F7FIK8"/>
<dbReference type="KEGG" id="thf:MA03_07170"/>
<proteinExistence type="predicted"/>
<dbReference type="STRING" id="1550241.MA03_07170"/>
<name>A0A0F7FIK8_9CREN</name>
<evidence type="ECO:0000313" key="2">
    <source>
        <dbReference type="Proteomes" id="UP000067434"/>
    </source>
</evidence>
<accession>A0A0F7FIK8</accession>
<protein>
    <submittedName>
        <fullName evidence="1">Uncharacterized protein</fullName>
    </submittedName>
</protein>
<dbReference type="EMBL" id="CP009961">
    <property type="protein sequence ID" value="AKG39060.1"/>
    <property type="molecule type" value="Genomic_DNA"/>
</dbReference>
<keyword evidence="2" id="KW-1185">Reference proteome</keyword>
<dbReference type="Proteomes" id="UP000067434">
    <property type="component" value="Chromosome"/>
</dbReference>
<dbReference type="PATRIC" id="fig|1550241.5.peg.1484"/>
<reference evidence="1 2" key="1">
    <citation type="journal article" date="2015" name="Stand. Genomic Sci.">
        <title>Complete genome sequence of and proposal of Thermofilum uzonense sp. nov. a novel hyperthermophilic crenarchaeon and emended description of the genus Thermofilum.</title>
        <authorList>
            <person name="Toshchakov S.V."/>
            <person name="Korzhenkov A.A."/>
            <person name="Samarov N.I."/>
            <person name="Mazunin I.O."/>
            <person name="Mozhey O.I."/>
            <person name="Shmyr I.S."/>
            <person name="Derbikova K.S."/>
            <person name="Taranov E.A."/>
            <person name="Dominova I.N."/>
            <person name="Bonch-Osmolovskaya E.A."/>
            <person name="Patrushev M.V."/>
            <person name="Podosokorskaya O.A."/>
            <person name="Kublanov I.V."/>
        </authorList>
    </citation>
    <scope>NUCLEOTIDE SEQUENCE [LARGE SCALE GENOMIC DNA]</scope>
    <source>
        <strain evidence="1 2">1807-2</strain>
    </source>
</reference>
<gene>
    <name evidence="1" type="ORF">MA03_07170</name>
</gene>
<sequence length="265" mass="30683">MDTMSVDEFRRAVERVEEVASHAAKADFYPLPPLPRDFWLEDYIRKYTGLMVDLLRRPNEETMRLSARWLNAILQINRLLVLTCLRLYSLALEKTKRDLEEAVEEYVLHVTESVGVRLDYPGKSERWVIGRRDGRPLVTGDHVLVMLSRVLVISSRIHDISTLLNHASNHLDELAGMLEALKPPDYPYLESAYKEAALYRSWAGELRRELNRLDKLQAIAVETLEWGKKVRPHEDINVRIGVLEQVLGPLYGDKISLLRLAFKLR</sequence>
<evidence type="ECO:0000313" key="1">
    <source>
        <dbReference type="EMBL" id="AKG39060.1"/>
    </source>
</evidence>